<name>A0A1Y5SFF6_9PROT</name>
<dbReference type="OrthoDB" id="7522752at2"/>
<protein>
    <recommendedName>
        <fullName evidence="2">Putative Flp pilus-assembly TadG-like N-terminal domain-containing protein</fullName>
    </recommendedName>
</protein>
<feature type="transmembrane region" description="Helical" evidence="1">
    <location>
        <begin position="24"/>
        <end position="44"/>
    </location>
</feature>
<keyword evidence="1" id="KW-1133">Transmembrane helix</keyword>
<keyword evidence="1" id="KW-0812">Transmembrane</keyword>
<evidence type="ECO:0000259" key="2">
    <source>
        <dbReference type="Pfam" id="PF13400"/>
    </source>
</evidence>
<dbReference type="SUPFAM" id="SSF53300">
    <property type="entry name" value="vWA-like"/>
    <property type="match status" value="1"/>
</dbReference>
<reference evidence="3 4" key="1">
    <citation type="submission" date="2017-03" db="EMBL/GenBank/DDBJ databases">
        <authorList>
            <person name="Afonso C.L."/>
            <person name="Miller P.J."/>
            <person name="Scott M.A."/>
            <person name="Spackman E."/>
            <person name="Goraichik I."/>
            <person name="Dimitrov K.M."/>
            <person name="Suarez D.L."/>
            <person name="Swayne D.E."/>
        </authorList>
    </citation>
    <scope>NUCLEOTIDE SEQUENCE [LARGE SCALE GENOMIC DNA]</scope>
    <source>
        <strain evidence="3 4">CECT 7691</strain>
    </source>
</reference>
<evidence type="ECO:0000313" key="3">
    <source>
        <dbReference type="EMBL" id="SLN36439.1"/>
    </source>
</evidence>
<dbReference type="Pfam" id="PF13400">
    <property type="entry name" value="Tad"/>
    <property type="match status" value="1"/>
</dbReference>
<dbReference type="RefSeq" id="WP_085882686.1">
    <property type="nucleotide sequence ID" value="NZ_FWFR01000001.1"/>
</dbReference>
<keyword evidence="4" id="KW-1185">Reference proteome</keyword>
<dbReference type="InParanoid" id="A0A1Y5SFF6"/>
<evidence type="ECO:0000256" key="1">
    <source>
        <dbReference type="SAM" id="Phobius"/>
    </source>
</evidence>
<sequence length="538" mass="58106">MPVARLIGLIPGLFRNLARDERGVSTIFVAAAIVPMFGLAGLAIDAGRGYIVQARLHQAVDSAALAGGRVFFNDDRDAQITMYLNANFPANYMGATLSTPTITANEATGTVTVSATASISTTFLRVLGIDNMTVQSRTVVERADRGLELVLVMDTTGSMDSDDKLEDMQAAAHELLGILYGEKTSIDNLWIAVVPYISAVNVGASHTDWLAPGSLASLDYVYNDSDTSAYIWGRTRGSRVSSSNCNSGLASSLFNSTAIYNSSRDECIYGATILSGVSQGSCTGLNRSWDSSNNRCIEGMAWQGCVFARWDNGRDVTDDPPSVEPFEPYYYPWTYSSNDFPSFRDNVNNGDSPNKYCPKQQITPLTQSRSTIEAAIDDLVAEGGTNIATGMAWGFRVVSPRWSGLWGTADSPLPYDEPLMDKAVILLTDGKNDISSSSLNAYGFLSDRHLGTSNEYTAEGELDDRTEEICDNMKAADPDNPIIIYTIAFGSSVPANAEDLMRYCASSSSHYFDANSGLELSTAFKTIANELANLRIAE</sequence>
<dbReference type="InterPro" id="IPR036465">
    <property type="entry name" value="vWFA_dom_sf"/>
</dbReference>
<dbReference type="AlphaFoldDB" id="A0A1Y5SFF6"/>
<accession>A0A1Y5SFF6</accession>
<dbReference type="InterPro" id="IPR028087">
    <property type="entry name" value="Tad_N"/>
</dbReference>
<proteinExistence type="predicted"/>
<dbReference type="Gene3D" id="3.40.50.410">
    <property type="entry name" value="von Willebrand factor, type A domain"/>
    <property type="match status" value="2"/>
</dbReference>
<evidence type="ECO:0000313" key="4">
    <source>
        <dbReference type="Proteomes" id="UP000193200"/>
    </source>
</evidence>
<gene>
    <name evidence="3" type="ORF">OCH7691_01474</name>
</gene>
<dbReference type="EMBL" id="FWFR01000001">
    <property type="protein sequence ID" value="SLN36439.1"/>
    <property type="molecule type" value="Genomic_DNA"/>
</dbReference>
<organism evidence="3 4">
    <name type="scientific">Oceanibacterium hippocampi</name>
    <dbReference type="NCBI Taxonomy" id="745714"/>
    <lineage>
        <taxon>Bacteria</taxon>
        <taxon>Pseudomonadati</taxon>
        <taxon>Pseudomonadota</taxon>
        <taxon>Alphaproteobacteria</taxon>
        <taxon>Sneathiellales</taxon>
        <taxon>Sneathiellaceae</taxon>
        <taxon>Oceanibacterium</taxon>
    </lineage>
</organism>
<dbReference type="Proteomes" id="UP000193200">
    <property type="component" value="Unassembled WGS sequence"/>
</dbReference>
<feature type="domain" description="Putative Flp pilus-assembly TadG-like N-terminal" evidence="2">
    <location>
        <begin position="23"/>
        <end position="69"/>
    </location>
</feature>
<keyword evidence="1" id="KW-0472">Membrane</keyword>